<name>A0A6L6UDM5_9FLAO</name>
<organism evidence="1 2">
    <name type="scientific">Winogradskyella endarachnes</name>
    <dbReference type="NCBI Taxonomy" id="2681965"/>
    <lineage>
        <taxon>Bacteria</taxon>
        <taxon>Pseudomonadati</taxon>
        <taxon>Bacteroidota</taxon>
        <taxon>Flavobacteriia</taxon>
        <taxon>Flavobacteriales</taxon>
        <taxon>Flavobacteriaceae</taxon>
        <taxon>Winogradskyella</taxon>
    </lineage>
</organism>
<proteinExistence type="predicted"/>
<sequence>MIEQQFQNLAETYNCKWQNETYRVDVESGFGIEISYYTITIPHQESGITIRYEFGNHNLAKIKSSIKTVNAINNFTLTTRSHFSRLLYSKANIWQIKCKNNVLEKTVLNCLKESGLARLAQTEAFEPTIKGIQNNDTYTLTTEFYLGFNNKEQSLFPSLHFHQLMLDNFNRNYDVITEPNIN</sequence>
<evidence type="ECO:0000313" key="2">
    <source>
        <dbReference type="Proteomes" id="UP000478208"/>
    </source>
</evidence>
<accession>A0A6L6UDM5</accession>
<keyword evidence="2" id="KW-1185">Reference proteome</keyword>
<reference evidence="1 2" key="1">
    <citation type="submission" date="2019-12" db="EMBL/GenBank/DDBJ databases">
        <authorList>
            <person name="Li J."/>
        </authorList>
    </citation>
    <scope>NUCLEOTIDE SEQUENCE [LARGE SCALE GENOMIC DNA]</scope>
    <source>
        <strain evidence="1 2">HL2-2</strain>
    </source>
</reference>
<evidence type="ECO:0000313" key="1">
    <source>
        <dbReference type="EMBL" id="MUU78947.1"/>
    </source>
</evidence>
<evidence type="ECO:0008006" key="3">
    <source>
        <dbReference type="Google" id="ProtNLM"/>
    </source>
</evidence>
<dbReference type="RefSeq" id="WP_157364027.1">
    <property type="nucleotide sequence ID" value="NZ_WOWS01000004.1"/>
</dbReference>
<dbReference type="Proteomes" id="UP000478208">
    <property type="component" value="Unassembled WGS sequence"/>
</dbReference>
<protein>
    <recommendedName>
        <fullName evidence="3">DUF3137 domain-containing protein</fullName>
    </recommendedName>
</protein>
<dbReference type="EMBL" id="WOWS01000004">
    <property type="protein sequence ID" value="MUU78947.1"/>
    <property type="molecule type" value="Genomic_DNA"/>
</dbReference>
<comment type="caution">
    <text evidence="1">The sequence shown here is derived from an EMBL/GenBank/DDBJ whole genome shotgun (WGS) entry which is preliminary data.</text>
</comment>
<dbReference type="AlphaFoldDB" id="A0A6L6UDM5"/>
<gene>
    <name evidence="1" type="ORF">GN138_10865</name>
</gene>